<dbReference type="Gene3D" id="2.60.40.10">
    <property type="entry name" value="Immunoglobulins"/>
    <property type="match status" value="1"/>
</dbReference>
<dbReference type="SUPFAM" id="SSF48726">
    <property type="entry name" value="Immunoglobulin"/>
    <property type="match status" value="1"/>
</dbReference>
<reference evidence="1 2" key="1">
    <citation type="journal article" date="2023" name="Sci. Data">
        <title>Genome assembly of the Korean intertidal mud-creeper Batillaria attramentaria.</title>
        <authorList>
            <person name="Patra A.K."/>
            <person name="Ho P.T."/>
            <person name="Jun S."/>
            <person name="Lee S.J."/>
            <person name="Kim Y."/>
            <person name="Won Y.J."/>
        </authorList>
    </citation>
    <scope>NUCLEOTIDE SEQUENCE [LARGE SCALE GENOMIC DNA]</scope>
    <source>
        <strain evidence="1">Wonlab-2016</strain>
    </source>
</reference>
<comment type="caution">
    <text evidence="1">The sequence shown here is derived from an EMBL/GenBank/DDBJ whole genome shotgun (WGS) entry which is preliminary data.</text>
</comment>
<evidence type="ECO:0000313" key="1">
    <source>
        <dbReference type="EMBL" id="KAK7499283.1"/>
    </source>
</evidence>
<keyword evidence="2" id="KW-1185">Reference proteome</keyword>
<accession>A0ABD0LIN8</accession>
<dbReference type="EMBL" id="JACVVK020000045">
    <property type="protein sequence ID" value="KAK7499283.1"/>
    <property type="molecule type" value="Genomic_DNA"/>
</dbReference>
<dbReference type="InterPro" id="IPR013783">
    <property type="entry name" value="Ig-like_fold"/>
</dbReference>
<dbReference type="InterPro" id="IPR036179">
    <property type="entry name" value="Ig-like_dom_sf"/>
</dbReference>
<protein>
    <recommendedName>
        <fullName evidence="3">Ig-like domain-containing protein</fullName>
    </recommendedName>
</protein>
<evidence type="ECO:0000313" key="2">
    <source>
        <dbReference type="Proteomes" id="UP001519460"/>
    </source>
</evidence>
<dbReference type="Proteomes" id="UP001519460">
    <property type="component" value="Unassembled WGS sequence"/>
</dbReference>
<gene>
    <name evidence="1" type="ORF">BaRGS_00009543</name>
</gene>
<evidence type="ECO:0008006" key="3">
    <source>
        <dbReference type="Google" id="ProtNLM"/>
    </source>
</evidence>
<proteinExistence type="predicted"/>
<organism evidence="1 2">
    <name type="scientific">Batillaria attramentaria</name>
    <dbReference type="NCBI Taxonomy" id="370345"/>
    <lineage>
        <taxon>Eukaryota</taxon>
        <taxon>Metazoa</taxon>
        <taxon>Spiralia</taxon>
        <taxon>Lophotrochozoa</taxon>
        <taxon>Mollusca</taxon>
        <taxon>Gastropoda</taxon>
        <taxon>Caenogastropoda</taxon>
        <taxon>Sorbeoconcha</taxon>
        <taxon>Cerithioidea</taxon>
        <taxon>Batillariidae</taxon>
        <taxon>Batillaria</taxon>
    </lineage>
</organism>
<sequence length="252" mass="27131">MIACLTELSFRSATYPAYSPVDITCLITASASFSSVAVFKIAPGPEVQLSVFSNPESDSVLVANAQTRRSNPSSQQVALTTTLLDGQCQDSGTYQCRQDSGNSAQGEITITAPLVTPTVTVPDDIISNKEVSMQCEGVTDPGGSLFWSLRAPGRSTFSRGLDDVSTSSQISSDSCSVTRQLSTRQVFDMSWNNTEVRCDVSDPAGNSVTFPLLIISEVLCAIDRRTVKSDMRRQSLKFIAVCDISQLVYPDL</sequence>
<name>A0ABD0LIN8_9CAEN</name>
<dbReference type="AlphaFoldDB" id="A0ABD0LIN8"/>